<dbReference type="HOGENOM" id="CLU_038717_1_0_1"/>
<evidence type="ECO:0000256" key="1">
    <source>
        <dbReference type="SAM" id="Phobius"/>
    </source>
</evidence>
<sequence length="401" mass="43705">MSKKSTPTATLLQAAPAPRPWPVTTVFTLLLLAISGGSWWTMRAEPGAAGVFDTHLAEVQARVFPNGTRLKSEWTGNGVADWLLTELAAAFIGGAAGWDHGVRLQQSYLLVHFAAVVGLLGTEACRVTTRVNSQNSTSMWAIVYQLVGGAVICPLYFIAYIWASAGKSYFAEGREIPLSYAKALLPALLLGYLVPTIAMYIPFSDILMTQYMIVVWQFAPVYVNVILFLSSAISPTPSARTAGAAAAAAASSELPRDIQPLKRLYSALFLVSVLYHAGTTITLLLLNNNPQQQQLSFDYVFVASWERRALNSVQALHWVFQWDLYGIFGSSLLWCLLEIYDLRRLLGADEVVGLLSALVFVVLGTGVLGPGAVVAAVLYWREEKLALLETRLQMAGRMKVA</sequence>
<dbReference type="AlphaFoldDB" id="M7SHD0"/>
<feature type="transmembrane region" description="Helical" evidence="1">
    <location>
        <begin position="322"/>
        <end position="340"/>
    </location>
</feature>
<dbReference type="KEGG" id="ela:UCREL1_7328"/>
<keyword evidence="1" id="KW-0812">Transmembrane</keyword>
<accession>M7SHD0</accession>
<dbReference type="eggNOG" id="ENOG502SNJI">
    <property type="taxonomic scope" value="Eukaryota"/>
</dbReference>
<feature type="transmembrane region" description="Helical" evidence="1">
    <location>
        <begin position="264"/>
        <end position="286"/>
    </location>
</feature>
<keyword evidence="3" id="KW-1185">Reference proteome</keyword>
<feature type="transmembrane region" description="Helical" evidence="1">
    <location>
        <begin position="20"/>
        <end position="40"/>
    </location>
</feature>
<dbReference type="OMA" id="IWASAGK"/>
<name>M7SHD0_EUTLA</name>
<feature type="transmembrane region" description="Helical" evidence="1">
    <location>
        <begin position="213"/>
        <end position="233"/>
    </location>
</feature>
<protein>
    <submittedName>
        <fullName evidence="2">Putative fad binding domain-containing protein</fullName>
    </submittedName>
</protein>
<feature type="transmembrane region" description="Helical" evidence="1">
    <location>
        <begin position="352"/>
        <end position="380"/>
    </location>
</feature>
<proteinExistence type="predicted"/>
<keyword evidence="1" id="KW-1133">Transmembrane helix</keyword>
<dbReference type="Proteomes" id="UP000012174">
    <property type="component" value="Unassembled WGS sequence"/>
</dbReference>
<dbReference type="OrthoDB" id="16820at2759"/>
<feature type="transmembrane region" description="Helical" evidence="1">
    <location>
        <begin position="183"/>
        <end position="201"/>
    </location>
</feature>
<reference evidence="3" key="1">
    <citation type="journal article" date="2013" name="Genome Announc.">
        <title>Draft genome sequence of the grapevine dieback fungus Eutypa lata UCR-EL1.</title>
        <authorList>
            <person name="Blanco-Ulate B."/>
            <person name="Rolshausen P.E."/>
            <person name="Cantu D."/>
        </authorList>
    </citation>
    <scope>NUCLEOTIDE SEQUENCE [LARGE SCALE GENOMIC DNA]</scope>
    <source>
        <strain evidence="3">UCR-EL1</strain>
    </source>
</reference>
<dbReference type="EMBL" id="KB706803">
    <property type="protein sequence ID" value="EMR65699.1"/>
    <property type="molecule type" value="Genomic_DNA"/>
</dbReference>
<feature type="transmembrane region" description="Helical" evidence="1">
    <location>
        <begin position="141"/>
        <end position="163"/>
    </location>
</feature>
<gene>
    <name evidence="2" type="ORF">UCREL1_7328</name>
</gene>
<evidence type="ECO:0000313" key="2">
    <source>
        <dbReference type="EMBL" id="EMR65699.1"/>
    </source>
</evidence>
<feature type="transmembrane region" description="Helical" evidence="1">
    <location>
        <begin position="110"/>
        <end position="129"/>
    </location>
</feature>
<organism evidence="2 3">
    <name type="scientific">Eutypa lata (strain UCR-EL1)</name>
    <name type="common">Grapevine dieback disease fungus</name>
    <name type="synonym">Eutypa armeniacae</name>
    <dbReference type="NCBI Taxonomy" id="1287681"/>
    <lineage>
        <taxon>Eukaryota</taxon>
        <taxon>Fungi</taxon>
        <taxon>Dikarya</taxon>
        <taxon>Ascomycota</taxon>
        <taxon>Pezizomycotina</taxon>
        <taxon>Sordariomycetes</taxon>
        <taxon>Xylariomycetidae</taxon>
        <taxon>Xylariales</taxon>
        <taxon>Diatrypaceae</taxon>
        <taxon>Eutypa</taxon>
    </lineage>
</organism>
<evidence type="ECO:0000313" key="3">
    <source>
        <dbReference type="Proteomes" id="UP000012174"/>
    </source>
</evidence>
<keyword evidence="1" id="KW-0472">Membrane</keyword>